<organism evidence="2 3">
    <name type="scientific">candidate division Kazan bacterium</name>
    <dbReference type="NCBI Taxonomy" id="2202143"/>
    <lineage>
        <taxon>Bacteria</taxon>
        <taxon>Bacteria division Kazan-3B-28</taxon>
    </lineage>
</organism>
<feature type="coiled-coil region" evidence="1">
    <location>
        <begin position="4"/>
        <end position="42"/>
    </location>
</feature>
<protein>
    <submittedName>
        <fullName evidence="2">Uncharacterized protein</fullName>
    </submittedName>
</protein>
<proteinExistence type="predicted"/>
<name>A0A420ZB62_UNCK3</name>
<evidence type="ECO:0000256" key="1">
    <source>
        <dbReference type="SAM" id="Coils"/>
    </source>
</evidence>
<sequence>MKSYKEFKAEAIRIKQRLDKEIAESEREIARARNNEERMLFRGEKTAYVIVRSWIEELLKE</sequence>
<accession>A0A420ZB62</accession>
<evidence type="ECO:0000313" key="3">
    <source>
        <dbReference type="Proteomes" id="UP000281261"/>
    </source>
</evidence>
<comment type="caution">
    <text evidence="2">The sequence shown here is derived from an EMBL/GenBank/DDBJ whole genome shotgun (WGS) entry which is preliminary data.</text>
</comment>
<reference evidence="2 3" key="1">
    <citation type="submission" date="2018-06" db="EMBL/GenBank/DDBJ databases">
        <title>Extensive metabolic versatility and redundancy in microbially diverse, dynamic hydrothermal sediments.</title>
        <authorList>
            <person name="Dombrowski N."/>
            <person name="Teske A."/>
            <person name="Baker B.J."/>
        </authorList>
    </citation>
    <scope>NUCLEOTIDE SEQUENCE [LARGE SCALE GENOMIC DNA]</scope>
    <source>
        <strain evidence="2">B79_G16</strain>
    </source>
</reference>
<dbReference type="Proteomes" id="UP000281261">
    <property type="component" value="Unassembled WGS sequence"/>
</dbReference>
<dbReference type="AlphaFoldDB" id="A0A420ZB62"/>
<evidence type="ECO:0000313" key="2">
    <source>
        <dbReference type="EMBL" id="RLC35922.1"/>
    </source>
</evidence>
<keyword evidence="1" id="KW-0175">Coiled coil</keyword>
<dbReference type="EMBL" id="QMNG01000103">
    <property type="protein sequence ID" value="RLC35922.1"/>
    <property type="molecule type" value="Genomic_DNA"/>
</dbReference>
<gene>
    <name evidence="2" type="ORF">DRH29_05520</name>
</gene>